<gene>
    <name evidence="1" type="primary">AlNc14C60G4446</name>
    <name evidence="1" type="ORF">ALNC14_051310</name>
</gene>
<protein>
    <submittedName>
        <fullName evidence="1">AlNc14C60G4446 protein</fullName>
    </submittedName>
</protein>
<sequence>MHYRYALSDICEDQACVFVISVLFHCAHWQFEYLHLLCRPDRWHMNPSTGVRVCKAFKATSNHTQVYNYCSAENKRAVTVLFLDIPPNLRFSRQSMIGAIFLRTDRSSIMRPIILKRGICSPVRDMWALSCVLYIALRGFHRIDLDGTATDEETEQD</sequence>
<reference evidence="1" key="1">
    <citation type="journal article" date="2011" name="PLoS Biol.">
        <title>Gene gain and loss during evolution of obligate parasitism in the white rust pathogen of Arabidopsis thaliana.</title>
        <authorList>
            <person name="Kemen E."/>
            <person name="Gardiner A."/>
            <person name="Schultz-Larsen T."/>
            <person name="Kemen A.C."/>
            <person name="Balmuth A.L."/>
            <person name="Robert-Seilaniantz A."/>
            <person name="Bailey K."/>
            <person name="Holub E."/>
            <person name="Studholme D.J."/>
            <person name="Maclean D."/>
            <person name="Jones J.D."/>
        </authorList>
    </citation>
    <scope>NUCLEOTIDE SEQUENCE</scope>
</reference>
<dbReference type="AlphaFoldDB" id="F0WCR7"/>
<proteinExistence type="predicted"/>
<reference evidence="1" key="2">
    <citation type="submission" date="2011-02" db="EMBL/GenBank/DDBJ databases">
        <authorList>
            <person name="MacLean D."/>
        </authorList>
    </citation>
    <scope>NUCLEOTIDE SEQUENCE</scope>
</reference>
<organism evidence="1">
    <name type="scientific">Albugo laibachii Nc14</name>
    <dbReference type="NCBI Taxonomy" id="890382"/>
    <lineage>
        <taxon>Eukaryota</taxon>
        <taxon>Sar</taxon>
        <taxon>Stramenopiles</taxon>
        <taxon>Oomycota</taxon>
        <taxon>Peronosporomycetes</taxon>
        <taxon>Albuginales</taxon>
        <taxon>Albuginaceae</taxon>
        <taxon>Albugo</taxon>
    </lineage>
</organism>
<dbReference type="EMBL" id="FR824105">
    <property type="protein sequence ID" value="CCA18988.1"/>
    <property type="molecule type" value="Genomic_DNA"/>
</dbReference>
<dbReference type="HOGENOM" id="CLU_1681131_0_0_1"/>
<evidence type="ECO:0000313" key="1">
    <source>
        <dbReference type="EMBL" id="CCA18988.1"/>
    </source>
</evidence>
<accession>F0WCR7</accession>
<name>F0WCR7_9STRA</name>